<dbReference type="Pfam" id="PF08939">
    <property type="entry name" value="Bles03"/>
    <property type="match status" value="1"/>
</dbReference>
<dbReference type="EMBL" id="LNIX01000001">
    <property type="protein sequence ID" value="OXA63141.1"/>
    <property type="molecule type" value="Genomic_DNA"/>
</dbReference>
<evidence type="ECO:0000256" key="1">
    <source>
        <dbReference type="ARBA" id="ARBA00010568"/>
    </source>
</evidence>
<protein>
    <submittedName>
        <fullName evidence="3">Uncharacterized protein</fullName>
    </submittedName>
</protein>
<dbReference type="PANTHER" id="PTHR31977:SF1">
    <property type="entry name" value="UPF0696 PROTEIN C11ORF68"/>
    <property type="match status" value="1"/>
</dbReference>
<feature type="region of interest" description="Disordered" evidence="2">
    <location>
        <begin position="286"/>
        <end position="317"/>
    </location>
</feature>
<dbReference type="PANTHER" id="PTHR31977">
    <property type="entry name" value="UPF0696 PROTEIN C11ORF68"/>
    <property type="match status" value="1"/>
</dbReference>
<feature type="region of interest" description="Disordered" evidence="2">
    <location>
        <begin position="128"/>
        <end position="152"/>
    </location>
</feature>
<dbReference type="AlphaFoldDB" id="A0A226F1R2"/>
<sequence length="339" mass="38187">MERPSKTKRLFWLMAHPKGKVKLSVKSKLDCKAGIGTWLIFESRKNIDQAWEKIKDATESGHLTDIGAKVSTRRKKPVEFSGGTNDHVICVYTKDTEDHKDAVRDALYNLGFVRYLPYKTVAATDADSSLPHASTSRKRPHPSPSSSGSNLKRISLMDQPEFIPGYLAPQIWPPSTGDPIEFYTTDNSRYRYGHGQKYIHVQQMYPTPGDHTPDVLFPIEQIGQVCQAFYTLCNTIPTPEGSDDKIVVLDEGYLTVKIWGERVSQFDGKFAIVMQHKRTKKKVQSVVGERDVFSSEEDPTSEEDEEEDDDASGDEGVKIRKLAMILETLVRSRGRSTST</sequence>
<gene>
    <name evidence="3" type="ORF">Fcan01_00632</name>
</gene>
<reference evidence="3 4" key="1">
    <citation type="submission" date="2015-12" db="EMBL/GenBank/DDBJ databases">
        <title>The genome of Folsomia candida.</title>
        <authorList>
            <person name="Faddeeva A."/>
            <person name="Derks M.F."/>
            <person name="Anvar Y."/>
            <person name="Smit S."/>
            <person name="Van Straalen N."/>
            <person name="Roelofs D."/>
        </authorList>
    </citation>
    <scope>NUCLEOTIDE SEQUENCE [LARGE SCALE GENOMIC DNA]</scope>
    <source>
        <strain evidence="3 4">VU population</strain>
        <tissue evidence="3">Whole body</tissue>
    </source>
</reference>
<accession>A0A226F1R2</accession>
<dbReference type="SUPFAM" id="SSF55418">
    <property type="entry name" value="eIF4e-like"/>
    <property type="match status" value="1"/>
</dbReference>
<name>A0A226F1R2_FOLCA</name>
<dbReference type="OrthoDB" id="6409833at2759"/>
<organism evidence="3 4">
    <name type="scientific">Folsomia candida</name>
    <name type="common">Springtail</name>
    <dbReference type="NCBI Taxonomy" id="158441"/>
    <lineage>
        <taxon>Eukaryota</taxon>
        <taxon>Metazoa</taxon>
        <taxon>Ecdysozoa</taxon>
        <taxon>Arthropoda</taxon>
        <taxon>Hexapoda</taxon>
        <taxon>Collembola</taxon>
        <taxon>Entomobryomorpha</taxon>
        <taxon>Isotomoidea</taxon>
        <taxon>Isotomidae</taxon>
        <taxon>Proisotominae</taxon>
        <taxon>Folsomia</taxon>
    </lineage>
</organism>
<dbReference type="Proteomes" id="UP000198287">
    <property type="component" value="Unassembled WGS sequence"/>
</dbReference>
<keyword evidence="4" id="KW-1185">Reference proteome</keyword>
<dbReference type="InterPro" id="IPR015034">
    <property type="entry name" value="Bles03"/>
</dbReference>
<evidence type="ECO:0000313" key="4">
    <source>
        <dbReference type="Proteomes" id="UP000198287"/>
    </source>
</evidence>
<feature type="compositionally biased region" description="Acidic residues" evidence="2">
    <location>
        <begin position="294"/>
        <end position="313"/>
    </location>
</feature>
<dbReference type="Gene3D" id="3.30.760.10">
    <property type="entry name" value="RNA Cap, Translation Initiation Factor Eif4e"/>
    <property type="match status" value="1"/>
</dbReference>
<comment type="caution">
    <text evidence="3">The sequence shown here is derived from an EMBL/GenBank/DDBJ whole genome shotgun (WGS) entry which is preliminary data.</text>
</comment>
<comment type="similarity">
    <text evidence="1">Belongs to the UPF0696 family.</text>
</comment>
<evidence type="ECO:0000256" key="2">
    <source>
        <dbReference type="SAM" id="MobiDB-lite"/>
    </source>
</evidence>
<dbReference type="InterPro" id="IPR023398">
    <property type="entry name" value="TIF_eIF4e-like"/>
</dbReference>
<evidence type="ECO:0000313" key="3">
    <source>
        <dbReference type="EMBL" id="OXA63141.1"/>
    </source>
</evidence>
<proteinExistence type="inferred from homology"/>